<reference evidence="1" key="1">
    <citation type="submission" date="2022-09" db="EMBL/GenBank/DDBJ databases">
        <title>Interaction between co-microsymbionts with complementary sets of symbiotic genes in legume-rhizobium systems.</title>
        <authorList>
            <person name="Safronova V."/>
            <person name="Sazanova A."/>
            <person name="Afonin A."/>
            <person name="Chirak E."/>
        </authorList>
    </citation>
    <scope>NUCLEOTIDE SEQUENCE</scope>
    <source>
        <strain evidence="1">A18/3m</strain>
    </source>
</reference>
<dbReference type="Proteomes" id="UP001061991">
    <property type="component" value="Plasmid p_unnamed3"/>
</dbReference>
<keyword evidence="1" id="KW-0614">Plasmid</keyword>
<geneLocation type="plasmid" evidence="1 2">
    <name>p_unnamed3</name>
</geneLocation>
<dbReference type="EMBL" id="CP104970">
    <property type="protein sequence ID" value="UXN57635.1"/>
    <property type="molecule type" value="Genomic_DNA"/>
</dbReference>
<sequence>MAASTDLVPVASSATACTECSSGVQADGAGVIPFPRPRYEVNIEKDVRIQMSDGIGLYADIYRPQGVDSRLPTILIRTPYSKAPYQERHESAAHSGVAYMFAGQGFAVVVQDVRGRYSSEGPYHILLGDVDDGYETISWITSQHWSNGKVGGFGCSALGIAQIMMSQRRPPGLAAIVPQGASGSMRNMPYDFQPDNLPRFSRWFRFLRDNPTWGSQPPNTDIAAFVRTLPIADMTERSGGYPNDWRDWTTHAAGEPWWDRYQLFDKNSRPDVAALHVNSWFDPNVGDQLDLFNAFQEQSVSERSRRNQYIIISPTSHCQTETNQSPYVYGERNFGDVRQDYWGLYLRWYEHWLYGRPGGLNLPHVQYYLMGANLWKSSDSWPLPGTRFVPYFMTSGGNANTGRGDGELSTVIAKGPPDRYKYDPADPVPGDGGPPIDQRPVDQRLDRLVYKSKPLKEGMEVTGPLRAVLYISSSAVDTDFFVQLNDIYPDGRVYPIQMGLSRARYREAYKESRRYLQDYTRPEFLAPGKIYRVDINMQATGYWFGPGHRIAVQVSSSLFPSYARNLNTGGDNTQTEMKVAENVIYHDADHPSHVLLPVVPN</sequence>
<evidence type="ECO:0000313" key="1">
    <source>
        <dbReference type="EMBL" id="UXN57635.1"/>
    </source>
</evidence>
<proteinExistence type="predicted"/>
<protein>
    <submittedName>
        <fullName evidence="1">CocE/NonD family hydrolase</fullName>
    </submittedName>
</protein>
<name>A0ACD4CVM7_9HYPH</name>
<evidence type="ECO:0000313" key="2">
    <source>
        <dbReference type="Proteomes" id="UP001061991"/>
    </source>
</evidence>
<keyword evidence="1" id="KW-0378">Hydrolase</keyword>
<keyword evidence="2" id="KW-1185">Reference proteome</keyword>
<organism evidence="1 2">
    <name type="scientific">Phyllobacterium zundukense</name>
    <dbReference type="NCBI Taxonomy" id="1867719"/>
    <lineage>
        <taxon>Bacteria</taxon>
        <taxon>Pseudomonadati</taxon>
        <taxon>Pseudomonadota</taxon>
        <taxon>Alphaproteobacteria</taxon>
        <taxon>Hyphomicrobiales</taxon>
        <taxon>Phyllobacteriaceae</taxon>
        <taxon>Phyllobacterium</taxon>
    </lineage>
</organism>
<gene>
    <name evidence="1" type="ORF">N8E88_02110</name>
</gene>
<accession>A0ACD4CVM7</accession>